<gene>
    <name evidence="1" type="ORF">EV702DRAFT_1048336</name>
</gene>
<keyword evidence="2" id="KW-1185">Reference proteome</keyword>
<evidence type="ECO:0000313" key="1">
    <source>
        <dbReference type="EMBL" id="KAG1773250.1"/>
    </source>
</evidence>
<evidence type="ECO:0000313" key="2">
    <source>
        <dbReference type="Proteomes" id="UP000714275"/>
    </source>
</evidence>
<dbReference type="EMBL" id="JABBWD010000049">
    <property type="protein sequence ID" value="KAG1773250.1"/>
    <property type="molecule type" value="Genomic_DNA"/>
</dbReference>
<comment type="caution">
    <text evidence="1">The sequence shown here is derived from an EMBL/GenBank/DDBJ whole genome shotgun (WGS) entry which is preliminary data.</text>
</comment>
<protein>
    <submittedName>
        <fullName evidence="1">Uncharacterized protein</fullName>
    </submittedName>
</protein>
<sequence>MEAPSSPLSTITAPPDCHETARRLAKLIVEAMTCHFALLHYDSASKSMVEWWWPVDGDGKKILPFNLEIHREEYELKYPCCLCANGRGRTAYIECALYSWQNKDTGQFDWTASQNRHVLQATNYNHLPVSSKSTASEIMNGKEQRVLPIKLEWTHREQSELLDRLDSCVGNGITTREFHILFSHCKRCKQVGEYGMRDTIESDSKTASMLHLAV</sequence>
<proteinExistence type="predicted"/>
<accession>A0A9P6ZN63</accession>
<name>A0A9P6ZN63_9AGAM</name>
<dbReference type="AlphaFoldDB" id="A0A9P6ZN63"/>
<dbReference type="OrthoDB" id="2681252at2759"/>
<organism evidence="1 2">
    <name type="scientific">Suillus placidus</name>
    <dbReference type="NCBI Taxonomy" id="48579"/>
    <lineage>
        <taxon>Eukaryota</taxon>
        <taxon>Fungi</taxon>
        <taxon>Dikarya</taxon>
        <taxon>Basidiomycota</taxon>
        <taxon>Agaricomycotina</taxon>
        <taxon>Agaricomycetes</taxon>
        <taxon>Agaricomycetidae</taxon>
        <taxon>Boletales</taxon>
        <taxon>Suillineae</taxon>
        <taxon>Suillaceae</taxon>
        <taxon>Suillus</taxon>
    </lineage>
</organism>
<reference evidence="1" key="1">
    <citation type="journal article" date="2020" name="New Phytol.">
        <title>Comparative genomics reveals dynamic genome evolution in host specialist ectomycorrhizal fungi.</title>
        <authorList>
            <person name="Lofgren L.A."/>
            <person name="Nguyen N.H."/>
            <person name="Vilgalys R."/>
            <person name="Ruytinx J."/>
            <person name="Liao H.L."/>
            <person name="Branco S."/>
            <person name="Kuo A."/>
            <person name="LaButti K."/>
            <person name="Lipzen A."/>
            <person name="Andreopoulos W."/>
            <person name="Pangilinan J."/>
            <person name="Riley R."/>
            <person name="Hundley H."/>
            <person name="Na H."/>
            <person name="Barry K."/>
            <person name="Grigoriev I.V."/>
            <person name="Stajich J.E."/>
            <person name="Kennedy P.G."/>
        </authorList>
    </citation>
    <scope>NUCLEOTIDE SEQUENCE</scope>
    <source>
        <strain evidence="1">DOB743</strain>
    </source>
</reference>
<dbReference type="Proteomes" id="UP000714275">
    <property type="component" value="Unassembled WGS sequence"/>
</dbReference>